<dbReference type="EMBL" id="CP146016">
    <property type="protein sequence ID" value="WWQ59573.1"/>
    <property type="molecule type" value="Genomic_DNA"/>
</dbReference>
<accession>A0AAX4KXM5</accession>
<dbReference type="AlphaFoldDB" id="A0AAX4KXM5"/>
<sequence length="190" mass="22535">MDLPPDFPKSEVDVYRVIEDSGTYYVRLDLDRKPHYFTLTEKEIILHSKELHDLVLRDEITDCSPLSILDEIFYLILYELGVKRTQLFIEFDNFFDLITSGEVKDSKKIIELRKKVLVNYSDSIVLYYVSRRLNKLIPNETIEDIRFNYERAELLVTRSSDLCNIYLTEVQNNLNEIIKKLTSINTQNER</sequence>
<dbReference type="GeneID" id="89336849"/>
<dbReference type="RefSeq" id="WP_338598864.1">
    <property type="nucleotide sequence ID" value="NZ_CP146016.1"/>
</dbReference>
<organism evidence="1 2">
    <name type="scientific">Sulfolobus tengchongensis</name>
    <dbReference type="NCBI Taxonomy" id="207809"/>
    <lineage>
        <taxon>Archaea</taxon>
        <taxon>Thermoproteota</taxon>
        <taxon>Thermoprotei</taxon>
        <taxon>Sulfolobales</taxon>
        <taxon>Sulfolobaceae</taxon>
        <taxon>Sulfolobus</taxon>
    </lineage>
</organism>
<evidence type="ECO:0000313" key="2">
    <source>
        <dbReference type="Proteomes" id="UP001432202"/>
    </source>
</evidence>
<name>A0AAX4KXM5_9CREN</name>
<proteinExistence type="predicted"/>
<keyword evidence="2" id="KW-1185">Reference proteome</keyword>
<gene>
    <name evidence="1" type="ORF">V6M85_08730</name>
</gene>
<reference evidence="1 2" key="1">
    <citation type="submission" date="2024-02" db="EMBL/GenBank/DDBJ databases">
        <title>STSV induces naive adaptation in Sulfolobus.</title>
        <authorList>
            <person name="Xiang X."/>
            <person name="Song M."/>
        </authorList>
    </citation>
    <scope>NUCLEOTIDE SEQUENCE [LARGE SCALE GENOMIC DNA]</scope>
    <source>
        <strain evidence="1 2">RT2</strain>
    </source>
</reference>
<dbReference type="Proteomes" id="UP001432202">
    <property type="component" value="Chromosome"/>
</dbReference>
<protein>
    <submittedName>
        <fullName evidence="1">Magnesium transporter CorA family protein</fullName>
    </submittedName>
</protein>
<evidence type="ECO:0000313" key="1">
    <source>
        <dbReference type="EMBL" id="WWQ59573.1"/>
    </source>
</evidence>